<dbReference type="RefSeq" id="WP_197724639.1">
    <property type="nucleotide sequence ID" value="NZ_AP018664.1"/>
</dbReference>
<keyword evidence="2" id="KW-1185">Reference proteome</keyword>
<dbReference type="Proteomes" id="UP000279959">
    <property type="component" value="Chromosome"/>
</dbReference>
<dbReference type="PANTHER" id="PTHR38436">
    <property type="entry name" value="POLYKETIDE CYCLASE SNOAL-LIKE DOMAIN"/>
    <property type="match status" value="1"/>
</dbReference>
<evidence type="ECO:0000313" key="2">
    <source>
        <dbReference type="Proteomes" id="UP000279959"/>
    </source>
</evidence>
<dbReference type="Gene3D" id="3.10.450.50">
    <property type="match status" value="1"/>
</dbReference>
<dbReference type="PANTHER" id="PTHR38436:SF1">
    <property type="entry name" value="ESTER CYCLASE"/>
    <property type="match status" value="1"/>
</dbReference>
<dbReference type="AlphaFoldDB" id="A0A494W3P3"/>
<dbReference type="KEGG" id="sami:SAMIE_1026750"/>
<gene>
    <name evidence="1" type="ORF">SAMIE_1026750</name>
</gene>
<dbReference type="SUPFAM" id="SSF54427">
    <property type="entry name" value="NTF2-like"/>
    <property type="match status" value="1"/>
</dbReference>
<protein>
    <submittedName>
        <fullName evidence="1">Ester cyclase</fullName>
    </submittedName>
</protein>
<dbReference type="Pfam" id="PF07366">
    <property type="entry name" value="SnoaL"/>
    <property type="match status" value="1"/>
</dbReference>
<dbReference type="GO" id="GO:0030638">
    <property type="term" value="P:polyketide metabolic process"/>
    <property type="evidence" value="ECO:0007669"/>
    <property type="project" value="InterPro"/>
</dbReference>
<dbReference type="InterPro" id="IPR009959">
    <property type="entry name" value="Cyclase_SnoaL-like"/>
</dbReference>
<dbReference type="EMBL" id="AP018664">
    <property type="protein sequence ID" value="BBD99174.1"/>
    <property type="molecule type" value="Genomic_DNA"/>
</dbReference>
<organism evidence="1 2">
    <name type="scientific">Sphingobium amiense</name>
    <dbReference type="NCBI Taxonomy" id="135719"/>
    <lineage>
        <taxon>Bacteria</taxon>
        <taxon>Pseudomonadati</taxon>
        <taxon>Pseudomonadota</taxon>
        <taxon>Alphaproteobacteria</taxon>
        <taxon>Sphingomonadales</taxon>
        <taxon>Sphingomonadaceae</taxon>
        <taxon>Sphingobium</taxon>
    </lineage>
</organism>
<evidence type="ECO:0000313" key="1">
    <source>
        <dbReference type="EMBL" id="BBD99174.1"/>
    </source>
</evidence>
<name>A0A494W3P3_9SPHN</name>
<proteinExistence type="predicted"/>
<dbReference type="InterPro" id="IPR032710">
    <property type="entry name" value="NTF2-like_dom_sf"/>
</dbReference>
<reference evidence="1 2" key="1">
    <citation type="submission" date="2018-05" db="EMBL/GenBank/DDBJ databases">
        <title>Complete Genome Sequence of the Nonylphenol-Degrading Bacterium Sphingobium amiense DSM 16289T.</title>
        <authorList>
            <person name="Ootsuka M."/>
            <person name="Nishizawa T."/>
            <person name="Ohta H."/>
        </authorList>
    </citation>
    <scope>NUCLEOTIDE SEQUENCE [LARGE SCALE GENOMIC DNA]</scope>
    <source>
        <strain evidence="1 2">DSM 16289</strain>
    </source>
</reference>
<accession>A0A494W3P3</accession>
<sequence>MAGVIAQAGFGSFVLAVTDAKPLQVHREHWQQEDPTMNESSQQTATASMYARYIACLNRRAWSELGEFVAADVVHNGRMLGVDGYRAMLEGNFRDIPDLYFNADLVVADESHVASRLRFDCTPIGQFMGVPVNGRRVVFYEHAFYTLRAGKIAEVLSVIDKAAVEALMRP</sequence>